<accession>A0A836KXP2</accession>
<feature type="compositionally biased region" description="Basic and acidic residues" evidence="1">
    <location>
        <begin position="308"/>
        <end position="318"/>
    </location>
</feature>
<dbReference type="RefSeq" id="XP_067181182.1">
    <property type="nucleotide sequence ID" value="XM_067325326.1"/>
</dbReference>
<feature type="compositionally biased region" description="Low complexity" evidence="1">
    <location>
        <begin position="67"/>
        <end position="90"/>
    </location>
</feature>
<feature type="compositionally biased region" description="Low complexity" evidence="1">
    <location>
        <begin position="119"/>
        <end position="147"/>
    </location>
</feature>
<name>A0A836KXP2_9TRYP</name>
<organism evidence="2 3">
    <name type="scientific">Leishmania martiniquensis</name>
    <dbReference type="NCBI Taxonomy" id="1580590"/>
    <lineage>
        <taxon>Eukaryota</taxon>
        <taxon>Discoba</taxon>
        <taxon>Euglenozoa</taxon>
        <taxon>Kinetoplastea</taxon>
        <taxon>Metakinetoplastina</taxon>
        <taxon>Trypanosomatida</taxon>
        <taxon>Trypanosomatidae</taxon>
        <taxon>Leishmaniinae</taxon>
        <taxon>Leishmania</taxon>
    </lineage>
</organism>
<feature type="region of interest" description="Disordered" evidence="1">
    <location>
        <begin position="225"/>
        <end position="246"/>
    </location>
</feature>
<dbReference type="KEGG" id="lmat:92517838"/>
<sequence>MIRVFAKRGVPVMDIIELQGKIVITQEALSAAREAQERRRELRRSGAANRDATVGAETSGTDDDAVSLSSAPSPLYASSDGSCSSSRSSTGDGGGGTRSGRATAGEGEDVHPEMRQRALRQSSASRGAVSPSCSSSACPRPPRSAAGDPAVVEVPLGHVEQDCLNEKRCSLCIDTLRVHGSRYSFKHPWLVLRECSPARMRRLRRQMARTQIPRDDTRARDLMAASGRGGDSAAVPETADGTPSSAEPTLLFSEWLRQHPEALSLDSLFLDDFAAGDGDERDACGSTKAGPTCAAPRSITRGSPADNAEQHKRPREESAADTAANYRSSSPPSQLSASRVPLTAPTTAETAYKNYELIGVVRDAVLFNSKPSRVFQ</sequence>
<evidence type="ECO:0000256" key="1">
    <source>
        <dbReference type="SAM" id="MobiDB-lite"/>
    </source>
</evidence>
<dbReference type="OrthoDB" id="267952at2759"/>
<feature type="region of interest" description="Disordered" evidence="1">
    <location>
        <begin position="280"/>
        <end position="343"/>
    </location>
</feature>
<proteinExistence type="predicted"/>
<reference evidence="3" key="2">
    <citation type="journal article" date="2021" name="Sci. Data">
        <title>Chromosome-scale genome sequencing, assembly and annotation of six genomes from subfamily Leishmaniinae.</title>
        <authorList>
            <person name="Almutairi H."/>
            <person name="Urbaniak M.D."/>
            <person name="Bates M.D."/>
            <person name="Jariyapan N."/>
            <person name="Kwakye-Nuako G."/>
            <person name="Thomaz Soccol V."/>
            <person name="Al-Salem W.S."/>
            <person name="Dillon R.J."/>
            <person name="Bates P.A."/>
            <person name="Gatherer D."/>
        </authorList>
    </citation>
    <scope>NUCLEOTIDE SEQUENCE [LARGE SCALE GENOMIC DNA]</scope>
</reference>
<protein>
    <submittedName>
        <fullName evidence="2">Uncharacterized protein</fullName>
    </submittedName>
</protein>
<gene>
    <name evidence="2" type="ORF">LSCM1_07979</name>
</gene>
<dbReference type="GeneID" id="92517838"/>
<keyword evidence="3" id="KW-1185">Reference proteome</keyword>
<comment type="caution">
    <text evidence="2">The sequence shown here is derived from an EMBL/GenBank/DDBJ whole genome shotgun (WGS) entry which is preliminary data.</text>
</comment>
<reference evidence="3" key="1">
    <citation type="journal article" date="2021" name="Microbiol. Resour. Announc.">
        <title>LGAAP: Leishmaniinae Genome Assembly and Annotation Pipeline.</title>
        <authorList>
            <person name="Almutairi H."/>
            <person name="Urbaniak M.D."/>
            <person name="Bates M.D."/>
            <person name="Jariyapan N."/>
            <person name="Kwakye-Nuako G."/>
            <person name="Thomaz-Soccol V."/>
            <person name="Al-Salem W.S."/>
            <person name="Dillon R.J."/>
            <person name="Bates P.A."/>
            <person name="Gatherer D."/>
        </authorList>
    </citation>
    <scope>NUCLEOTIDE SEQUENCE [LARGE SCALE GENOMIC DNA]</scope>
</reference>
<dbReference type="EMBL" id="JAFEUZ010000006">
    <property type="protein sequence ID" value="KAG5486725.1"/>
    <property type="molecule type" value="Genomic_DNA"/>
</dbReference>
<dbReference type="Proteomes" id="UP000673552">
    <property type="component" value="Unassembled WGS sequence"/>
</dbReference>
<dbReference type="SMR" id="A0A836KXP2"/>
<evidence type="ECO:0000313" key="3">
    <source>
        <dbReference type="Proteomes" id="UP000673552"/>
    </source>
</evidence>
<feature type="compositionally biased region" description="Low complexity" evidence="1">
    <location>
        <begin position="328"/>
        <end position="338"/>
    </location>
</feature>
<dbReference type="AlphaFoldDB" id="A0A836KXP2"/>
<evidence type="ECO:0000313" key="2">
    <source>
        <dbReference type="EMBL" id="KAG5486725.1"/>
    </source>
</evidence>
<feature type="region of interest" description="Disordered" evidence="1">
    <location>
        <begin position="40"/>
        <end position="147"/>
    </location>
</feature>